<name>A0AA41H6X5_9BURK</name>
<reference evidence="2" key="1">
    <citation type="submission" date="2021-07" db="EMBL/GenBank/DDBJ databases">
        <title>Characterization of violacein-producing bacteria and related species.</title>
        <authorList>
            <person name="Wilson H.S."/>
            <person name="De Leon M.E."/>
        </authorList>
    </citation>
    <scope>NUCLEOTIDE SEQUENCE</scope>
    <source>
        <strain evidence="2">HSC-15S17</strain>
    </source>
</reference>
<evidence type="ECO:0000259" key="1">
    <source>
        <dbReference type="Pfam" id="PF01636"/>
    </source>
</evidence>
<sequence length="321" mass="35724">MKAVLNCLPRGVDNAACRDFIENAPLTSWLPVLDHLRQAFGLADGPWENIPQGSNALFGLKGVIVKLVPPNWRRQGDKEILVAPLLEGKLSLQTPGLIGNGEVDDWVFVITTRLDGVVLADVWPTLDIEQKRAIMMQTGQLLRELRAVAFADDIAIKVDWPSYVQGLVDGCMARHRRRMMPEGLLEQVLPYIAAARDFAQQGTLRFIHMDIHPWNLMAKQEEGGWKLTGLLDFGDAIIGNSDRFELLTPMIFMAQGSPVLLKALLESYGAIGDISPSALQRQLTACMLVRPDSDVMFCMRQVPISGPRDNWEQIAAQMFPI</sequence>
<accession>A0AA41H6X5</accession>
<protein>
    <submittedName>
        <fullName evidence="2">Phosphotransferase</fullName>
    </submittedName>
</protein>
<dbReference type="EMBL" id="JAHTGR010000010">
    <property type="protein sequence ID" value="MBV6323137.1"/>
    <property type="molecule type" value="Genomic_DNA"/>
</dbReference>
<gene>
    <name evidence="2" type="ORF">KVP70_19570</name>
</gene>
<dbReference type="Proteomes" id="UP001155901">
    <property type="component" value="Unassembled WGS sequence"/>
</dbReference>
<dbReference type="PANTHER" id="PTHR21310:SF15">
    <property type="entry name" value="AMINOGLYCOSIDE PHOSPHOTRANSFERASE DOMAIN-CONTAINING PROTEIN"/>
    <property type="match status" value="1"/>
</dbReference>
<dbReference type="SUPFAM" id="SSF56112">
    <property type="entry name" value="Protein kinase-like (PK-like)"/>
    <property type="match status" value="1"/>
</dbReference>
<evidence type="ECO:0000313" key="2">
    <source>
        <dbReference type="EMBL" id="MBV6323137.1"/>
    </source>
</evidence>
<dbReference type="PIRSF" id="PIRSF000707">
    <property type="entry name" value="Hygromycin-B_kinase"/>
    <property type="match status" value="1"/>
</dbReference>
<dbReference type="PANTHER" id="PTHR21310">
    <property type="entry name" value="AMINOGLYCOSIDE PHOSPHOTRANSFERASE-RELATED-RELATED"/>
    <property type="match status" value="1"/>
</dbReference>
<dbReference type="InterPro" id="IPR051678">
    <property type="entry name" value="AGP_Transferase"/>
</dbReference>
<organism evidence="2 3">
    <name type="scientific">Duganella violaceipulchra</name>
    <dbReference type="NCBI Taxonomy" id="2849652"/>
    <lineage>
        <taxon>Bacteria</taxon>
        <taxon>Pseudomonadati</taxon>
        <taxon>Pseudomonadota</taxon>
        <taxon>Betaproteobacteria</taxon>
        <taxon>Burkholderiales</taxon>
        <taxon>Oxalobacteraceae</taxon>
        <taxon>Telluria group</taxon>
        <taxon>Duganella</taxon>
    </lineage>
</organism>
<comment type="caution">
    <text evidence="2">The sequence shown here is derived from an EMBL/GenBank/DDBJ whole genome shotgun (WGS) entry which is preliminary data.</text>
</comment>
<proteinExistence type="predicted"/>
<dbReference type="AlphaFoldDB" id="A0AA41H6X5"/>
<dbReference type="Pfam" id="PF01636">
    <property type="entry name" value="APH"/>
    <property type="match status" value="1"/>
</dbReference>
<dbReference type="Gene3D" id="3.90.1200.10">
    <property type="match status" value="1"/>
</dbReference>
<dbReference type="InterPro" id="IPR011009">
    <property type="entry name" value="Kinase-like_dom_sf"/>
</dbReference>
<evidence type="ECO:0000313" key="3">
    <source>
        <dbReference type="Proteomes" id="UP001155901"/>
    </source>
</evidence>
<feature type="domain" description="Aminoglycoside phosphotransferase" evidence="1">
    <location>
        <begin position="63"/>
        <end position="239"/>
    </location>
</feature>
<dbReference type="InterPro" id="IPR002575">
    <property type="entry name" value="Aminoglycoside_PTrfase"/>
</dbReference>
<dbReference type="InterPro" id="IPR016259">
    <property type="entry name" value="Hygromycin-B_Kinase"/>
</dbReference>